<evidence type="ECO:0000313" key="9">
    <source>
        <dbReference type="EMBL" id="QDL92827.1"/>
    </source>
</evidence>
<dbReference type="Pfam" id="PF04263">
    <property type="entry name" value="TPK_catalytic"/>
    <property type="match status" value="1"/>
</dbReference>
<dbReference type="EC" id="2.7.6.2" evidence="5"/>
<dbReference type="InterPro" id="IPR006282">
    <property type="entry name" value="Thi_PPkinase"/>
</dbReference>
<gene>
    <name evidence="9" type="ORF">FDP22_14165</name>
</gene>
<keyword evidence="2" id="KW-0547">Nucleotide-binding</keyword>
<dbReference type="Gene3D" id="3.40.50.10240">
    <property type="entry name" value="Thiamin pyrophosphokinase, catalytic domain"/>
    <property type="match status" value="1"/>
</dbReference>
<sequence length="275" mass="28893">MAPPLLPGLARRRGAPGERHCPERKRPGPTPIACPEEVLSAVSAQPSPPAPPLPPFADQDARVTLVGGGDLAEPVLRAAEELAPRLFAADGGADRLRAFGRMPEAIIGDLDSLGAQEAYRSAGVEIRAVAEQDSTDFEKCLTHVAARLVIGVGFTGGRVDHLLSALSAIAARPERRILLLGPEDLCFLAAGPVMLDLPPQTRVSLWPVAPTRVTRCEGLVWNAEGMEMAPDGRIGTSNAALGGPVTLAFDRPGMLVFLPLSALGQTACMLNSANW</sequence>
<dbReference type="OrthoDB" id="7057856at2"/>
<dbReference type="InterPro" id="IPR007373">
    <property type="entry name" value="Thiamin_PyroPKinase_B1-bd"/>
</dbReference>
<dbReference type="InterPro" id="IPR036371">
    <property type="entry name" value="TPK_B1-bd_sf"/>
</dbReference>
<dbReference type="GO" id="GO:0016301">
    <property type="term" value="F:kinase activity"/>
    <property type="evidence" value="ECO:0007669"/>
    <property type="project" value="UniProtKB-KW"/>
</dbReference>
<dbReference type="EMBL" id="CP040818">
    <property type="protein sequence ID" value="QDL92827.1"/>
    <property type="molecule type" value="Genomic_DNA"/>
</dbReference>
<feature type="compositionally biased region" description="Pro residues" evidence="6">
    <location>
        <begin position="46"/>
        <end position="55"/>
    </location>
</feature>
<proteinExistence type="predicted"/>
<reference evidence="9 10" key="1">
    <citation type="submission" date="2019-06" db="EMBL/GenBank/DDBJ databases">
        <title>Genome sequence of Rhodobacteraceae bacterium D4M1.</title>
        <authorList>
            <person name="Cao J."/>
        </authorList>
    </citation>
    <scope>NUCLEOTIDE SEQUENCE [LARGE SCALE GENOMIC DNA]</scope>
    <source>
        <strain evidence="9 10">D4M1</strain>
    </source>
</reference>
<dbReference type="GO" id="GO:0005524">
    <property type="term" value="F:ATP binding"/>
    <property type="evidence" value="ECO:0007669"/>
    <property type="project" value="UniProtKB-KW"/>
</dbReference>
<feature type="compositionally biased region" description="Basic and acidic residues" evidence="6">
    <location>
        <begin position="15"/>
        <end position="26"/>
    </location>
</feature>
<dbReference type="Proteomes" id="UP000305888">
    <property type="component" value="Chromosome"/>
</dbReference>
<name>A0A5B8FI14_9RHOB</name>
<dbReference type="PANTHER" id="PTHR13622:SF8">
    <property type="entry name" value="THIAMIN PYROPHOSPHOKINASE 1"/>
    <property type="match status" value="1"/>
</dbReference>
<evidence type="ECO:0000256" key="3">
    <source>
        <dbReference type="ARBA" id="ARBA00022777"/>
    </source>
</evidence>
<dbReference type="GO" id="GO:0009229">
    <property type="term" value="P:thiamine diphosphate biosynthetic process"/>
    <property type="evidence" value="ECO:0007669"/>
    <property type="project" value="InterPro"/>
</dbReference>
<evidence type="ECO:0000259" key="8">
    <source>
        <dbReference type="Pfam" id="PF04265"/>
    </source>
</evidence>
<protein>
    <recommendedName>
        <fullName evidence="5">Thiamine diphosphokinase</fullName>
        <ecNumber evidence="5">2.7.6.2</ecNumber>
    </recommendedName>
</protein>
<keyword evidence="10" id="KW-1185">Reference proteome</keyword>
<dbReference type="Pfam" id="PF04265">
    <property type="entry name" value="TPK_B1_binding"/>
    <property type="match status" value="1"/>
</dbReference>
<evidence type="ECO:0000256" key="2">
    <source>
        <dbReference type="ARBA" id="ARBA00022741"/>
    </source>
</evidence>
<keyword evidence="3 9" id="KW-0418">Kinase</keyword>
<dbReference type="AlphaFoldDB" id="A0A5B8FI14"/>
<evidence type="ECO:0000259" key="7">
    <source>
        <dbReference type="Pfam" id="PF04263"/>
    </source>
</evidence>
<evidence type="ECO:0000256" key="6">
    <source>
        <dbReference type="SAM" id="MobiDB-lite"/>
    </source>
</evidence>
<accession>A0A5B8FI14</accession>
<feature type="domain" description="Thiamin pyrophosphokinase catalytic" evidence="7">
    <location>
        <begin position="85"/>
        <end position="170"/>
    </location>
</feature>
<dbReference type="NCBIfam" id="TIGR01378">
    <property type="entry name" value="thi_PPkinase"/>
    <property type="match status" value="1"/>
</dbReference>
<dbReference type="InterPro" id="IPR036759">
    <property type="entry name" value="TPK_catalytic_sf"/>
</dbReference>
<keyword evidence="1 9" id="KW-0808">Transferase</keyword>
<evidence type="ECO:0000256" key="5">
    <source>
        <dbReference type="NCBIfam" id="TIGR01378"/>
    </source>
</evidence>
<dbReference type="SUPFAM" id="SSF63862">
    <property type="entry name" value="Thiamin pyrophosphokinase, substrate-binding domain"/>
    <property type="match status" value="1"/>
</dbReference>
<keyword evidence="4" id="KW-0067">ATP-binding</keyword>
<feature type="region of interest" description="Disordered" evidence="6">
    <location>
        <begin position="1"/>
        <end position="33"/>
    </location>
</feature>
<feature type="region of interest" description="Disordered" evidence="6">
    <location>
        <begin position="40"/>
        <end position="59"/>
    </location>
</feature>
<dbReference type="GO" id="GO:0004788">
    <property type="term" value="F:thiamine diphosphokinase activity"/>
    <property type="evidence" value="ECO:0007669"/>
    <property type="project" value="UniProtKB-UniRule"/>
</dbReference>
<dbReference type="CDD" id="cd07995">
    <property type="entry name" value="TPK"/>
    <property type="match status" value="1"/>
</dbReference>
<dbReference type="InterPro" id="IPR007371">
    <property type="entry name" value="TPK_catalytic"/>
</dbReference>
<dbReference type="SUPFAM" id="SSF63999">
    <property type="entry name" value="Thiamin pyrophosphokinase, catalytic domain"/>
    <property type="match status" value="1"/>
</dbReference>
<organism evidence="9 10">
    <name type="scientific">Paroceanicella profunda</name>
    <dbReference type="NCBI Taxonomy" id="2579971"/>
    <lineage>
        <taxon>Bacteria</taxon>
        <taxon>Pseudomonadati</taxon>
        <taxon>Pseudomonadota</taxon>
        <taxon>Alphaproteobacteria</taxon>
        <taxon>Rhodobacterales</taxon>
        <taxon>Paracoccaceae</taxon>
        <taxon>Paroceanicella</taxon>
    </lineage>
</organism>
<feature type="domain" description="Thiamin pyrophosphokinase thiamin-binding" evidence="8">
    <location>
        <begin position="202"/>
        <end position="252"/>
    </location>
</feature>
<evidence type="ECO:0000256" key="4">
    <source>
        <dbReference type="ARBA" id="ARBA00022840"/>
    </source>
</evidence>
<dbReference type="KEGG" id="ppru:FDP22_14165"/>
<dbReference type="PANTHER" id="PTHR13622">
    <property type="entry name" value="THIAMIN PYROPHOSPHOKINASE"/>
    <property type="match status" value="1"/>
</dbReference>
<evidence type="ECO:0000313" key="10">
    <source>
        <dbReference type="Proteomes" id="UP000305888"/>
    </source>
</evidence>
<dbReference type="GO" id="GO:0030975">
    <property type="term" value="F:thiamine binding"/>
    <property type="evidence" value="ECO:0007669"/>
    <property type="project" value="InterPro"/>
</dbReference>
<dbReference type="GO" id="GO:0006772">
    <property type="term" value="P:thiamine metabolic process"/>
    <property type="evidence" value="ECO:0007669"/>
    <property type="project" value="UniProtKB-UniRule"/>
</dbReference>
<evidence type="ECO:0000256" key="1">
    <source>
        <dbReference type="ARBA" id="ARBA00022679"/>
    </source>
</evidence>